<evidence type="ECO:0000313" key="1">
    <source>
        <dbReference type="EMBL" id="GAA0186142.1"/>
    </source>
</evidence>
<dbReference type="EMBL" id="BAABME010013415">
    <property type="protein sequence ID" value="GAA0186142.1"/>
    <property type="molecule type" value="Genomic_DNA"/>
</dbReference>
<reference evidence="1 2" key="1">
    <citation type="submission" date="2024-01" db="EMBL/GenBank/DDBJ databases">
        <title>The complete chloroplast genome sequence of Lithospermum erythrorhizon: insights into the phylogenetic relationship among Boraginaceae species and the maternal lineages of purple gromwells.</title>
        <authorList>
            <person name="Okada T."/>
            <person name="Watanabe K."/>
        </authorList>
    </citation>
    <scope>NUCLEOTIDE SEQUENCE [LARGE SCALE GENOMIC DNA]</scope>
</reference>
<proteinExistence type="predicted"/>
<sequence length="100" mass="11734">MRGSDKPKMVMLTANNYGIWKTKMLDRLYVKKLARPIEELGIRPPNDNVQEWSELDRRCLGYIRDYVQIGVIHHVKNATTAYGCWKKLQALYERNTVGHK</sequence>
<dbReference type="AlphaFoldDB" id="A0AAV3RY45"/>
<protein>
    <submittedName>
        <fullName evidence="1">Uncharacterized protein</fullName>
    </submittedName>
</protein>
<name>A0AAV3RY45_LITER</name>
<organism evidence="1 2">
    <name type="scientific">Lithospermum erythrorhizon</name>
    <name type="common">Purple gromwell</name>
    <name type="synonym">Lithospermum officinale var. erythrorhizon</name>
    <dbReference type="NCBI Taxonomy" id="34254"/>
    <lineage>
        <taxon>Eukaryota</taxon>
        <taxon>Viridiplantae</taxon>
        <taxon>Streptophyta</taxon>
        <taxon>Embryophyta</taxon>
        <taxon>Tracheophyta</taxon>
        <taxon>Spermatophyta</taxon>
        <taxon>Magnoliopsida</taxon>
        <taxon>eudicotyledons</taxon>
        <taxon>Gunneridae</taxon>
        <taxon>Pentapetalae</taxon>
        <taxon>asterids</taxon>
        <taxon>lamiids</taxon>
        <taxon>Boraginales</taxon>
        <taxon>Boraginaceae</taxon>
        <taxon>Boraginoideae</taxon>
        <taxon>Lithospermeae</taxon>
        <taxon>Lithospermum</taxon>
    </lineage>
</organism>
<dbReference type="Proteomes" id="UP001454036">
    <property type="component" value="Unassembled WGS sequence"/>
</dbReference>
<evidence type="ECO:0000313" key="2">
    <source>
        <dbReference type="Proteomes" id="UP001454036"/>
    </source>
</evidence>
<keyword evidence="2" id="KW-1185">Reference proteome</keyword>
<gene>
    <name evidence="1" type="ORF">LIER_33430</name>
</gene>
<dbReference type="Pfam" id="PF14223">
    <property type="entry name" value="Retrotran_gag_2"/>
    <property type="match status" value="1"/>
</dbReference>
<comment type="caution">
    <text evidence="1">The sequence shown here is derived from an EMBL/GenBank/DDBJ whole genome shotgun (WGS) entry which is preliminary data.</text>
</comment>
<accession>A0AAV3RY45</accession>